<dbReference type="SUPFAM" id="SSF53335">
    <property type="entry name" value="S-adenosyl-L-methionine-dependent methyltransferases"/>
    <property type="match status" value="1"/>
</dbReference>
<feature type="domain" description="Methyltransferase" evidence="4">
    <location>
        <begin position="86"/>
        <end position="178"/>
    </location>
</feature>
<accession>A0A916TFR7</accession>
<keyword evidence="3" id="KW-0949">S-adenosyl-L-methionine</keyword>
<dbReference type="CDD" id="cd02440">
    <property type="entry name" value="AdoMet_MTases"/>
    <property type="match status" value="1"/>
</dbReference>
<dbReference type="EMBL" id="BMFA01000003">
    <property type="protein sequence ID" value="GGB43140.1"/>
    <property type="molecule type" value="Genomic_DNA"/>
</dbReference>
<dbReference type="InterPro" id="IPR029063">
    <property type="entry name" value="SAM-dependent_MTases_sf"/>
</dbReference>
<organism evidence="5 6">
    <name type="scientific">Roseibium aquae</name>
    <dbReference type="NCBI Taxonomy" id="1323746"/>
    <lineage>
        <taxon>Bacteria</taxon>
        <taxon>Pseudomonadati</taxon>
        <taxon>Pseudomonadota</taxon>
        <taxon>Alphaproteobacteria</taxon>
        <taxon>Hyphomicrobiales</taxon>
        <taxon>Stappiaceae</taxon>
        <taxon>Roseibium</taxon>
    </lineage>
</organism>
<name>A0A916TFR7_9HYPH</name>
<dbReference type="Proteomes" id="UP000605148">
    <property type="component" value="Unassembled WGS sequence"/>
</dbReference>
<evidence type="ECO:0000256" key="3">
    <source>
        <dbReference type="ARBA" id="ARBA00022691"/>
    </source>
</evidence>
<evidence type="ECO:0000259" key="4">
    <source>
        <dbReference type="Pfam" id="PF13649"/>
    </source>
</evidence>
<reference evidence="5" key="2">
    <citation type="submission" date="2020-09" db="EMBL/GenBank/DDBJ databases">
        <authorList>
            <person name="Sun Q."/>
            <person name="Zhou Y."/>
        </authorList>
    </citation>
    <scope>NUCLEOTIDE SEQUENCE</scope>
    <source>
        <strain evidence="5">CGMCC 1.12426</strain>
    </source>
</reference>
<dbReference type="OrthoDB" id="189743at2"/>
<dbReference type="GO" id="GO:0032259">
    <property type="term" value="P:methylation"/>
    <property type="evidence" value="ECO:0007669"/>
    <property type="project" value="UniProtKB-KW"/>
</dbReference>
<dbReference type="AlphaFoldDB" id="A0A916TFR7"/>
<protein>
    <recommendedName>
        <fullName evidence="4">Methyltransferase domain-containing protein</fullName>
    </recommendedName>
</protein>
<dbReference type="Pfam" id="PF13649">
    <property type="entry name" value="Methyltransf_25"/>
    <property type="match status" value="1"/>
</dbReference>
<keyword evidence="6" id="KW-1185">Reference proteome</keyword>
<keyword evidence="2" id="KW-0808">Transferase</keyword>
<dbReference type="PANTHER" id="PTHR43464">
    <property type="entry name" value="METHYLTRANSFERASE"/>
    <property type="match status" value="1"/>
</dbReference>
<gene>
    <name evidence="5" type="ORF">GCM10011316_13880</name>
</gene>
<reference evidence="5" key="1">
    <citation type="journal article" date="2014" name="Int. J. Syst. Evol. Microbiol.">
        <title>Complete genome sequence of Corynebacterium casei LMG S-19264T (=DSM 44701T), isolated from a smear-ripened cheese.</title>
        <authorList>
            <consortium name="US DOE Joint Genome Institute (JGI-PGF)"/>
            <person name="Walter F."/>
            <person name="Albersmeier A."/>
            <person name="Kalinowski J."/>
            <person name="Ruckert C."/>
        </authorList>
    </citation>
    <scope>NUCLEOTIDE SEQUENCE</scope>
    <source>
        <strain evidence="5">CGMCC 1.12426</strain>
    </source>
</reference>
<dbReference type="Gene3D" id="3.40.50.150">
    <property type="entry name" value="Vaccinia Virus protein VP39"/>
    <property type="match status" value="1"/>
</dbReference>
<evidence type="ECO:0000256" key="1">
    <source>
        <dbReference type="ARBA" id="ARBA00022603"/>
    </source>
</evidence>
<evidence type="ECO:0000313" key="5">
    <source>
        <dbReference type="EMBL" id="GGB43140.1"/>
    </source>
</evidence>
<keyword evidence="1" id="KW-0489">Methyltransferase</keyword>
<evidence type="ECO:0000313" key="6">
    <source>
        <dbReference type="Proteomes" id="UP000605148"/>
    </source>
</evidence>
<dbReference type="GO" id="GO:0008168">
    <property type="term" value="F:methyltransferase activity"/>
    <property type="evidence" value="ECO:0007669"/>
    <property type="project" value="UniProtKB-KW"/>
</dbReference>
<dbReference type="PANTHER" id="PTHR43464:SF19">
    <property type="entry name" value="UBIQUINONE BIOSYNTHESIS O-METHYLTRANSFERASE, MITOCHONDRIAL"/>
    <property type="match status" value="1"/>
</dbReference>
<comment type="caution">
    <text evidence="5">The sequence shown here is derived from an EMBL/GenBank/DDBJ whole genome shotgun (WGS) entry which is preliminary data.</text>
</comment>
<sequence>MGAEGVSDQKVHEDPEFMARRDEARQRIDALTGAVGGAAEDRLAWFHAVYREAGGDPAAIPWADLAPKVALLDWLGQNPGNGRRAIDIGCGLGDNAQALAQAGYETTAFDLSPDAIAWAKRRFPQSPVHYRVADLFAPPSEWSGAFDLVHESYTVQALDGDLRQRSVPAIAALVAPGGRLIFFNRSRPEGASAEGPPWPVMPSEWRMFEEFGLVLTNETEIAVERPGRTIAHVLAVFERPA</sequence>
<evidence type="ECO:0000256" key="2">
    <source>
        <dbReference type="ARBA" id="ARBA00022679"/>
    </source>
</evidence>
<proteinExistence type="predicted"/>
<dbReference type="InterPro" id="IPR041698">
    <property type="entry name" value="Methyltransf_25"/>
</dbReference>